<keyword evidence="9" id="KW-1185">Reference proteome</keyword>
<dbReference type="Pfam" id="PF17917">
    <property type="entry name" value="RT_RNaseH"/>
    <property type="match status" value="1"/>
</dbReference>
<organism evidence="8 9">
    <name type="scientific">Chara braunii</name>
    <name type="common">Braun's stonewort</name>
    <dbReference type="NCBI Taxonomy" id="69332"/>
    <lineage>
        <taxon>Eukaryota</taxon>
        <taxon>Viridiplantae</taxon>
        <taxon>Streptophyta</taxon>
        <taxon>Charophyceae</taxon>
        <taxon>Charales</taxon>
        <taxon>Characeae</taxon>
        <taxon>Chara</taxon>
    </lineage>
</organism>
<dbReference type="Gramene" id="GBG73212">
    <property type="protein sequence ID" value="GBG73212"/>
    <property type="gene ID" value="CBR_g12929"/>
</dbReference>
<sequence>MQNTVSVTFCKRIGVPRVSLRSDRSYHGMVWRPAAARPCDGKVRCPEGAGEDMVWSAVPSRRAHAMVLTVTFGTSGHTIARSRFSMTVDLAIAFPSCQAGSVFHSPEPNVGVRNKANRDKCEFVRQELEYLGHFVTPEGISPLSDKIRAIQEWPEPRNVTDVRSFLGLAGYYQRFIKGYSKIASHLTKVQCEDRPFDFEEEARESFLALKAALLSAGVLRIYDPLLPTRVTTDASGCGIGAVLEQHDGVDWHPVEYFSKKVTVVHSIGDARKELLAFVHALKRWRHFLLGRSQFRWVTDNNPLVFYKTQDTVNSTIARWMAFIDQFDFFPDHIPGKSNRFADALSQRPDHCTAVYSTFEIDDDLRNNFICGYQADPEFHDKYANCSSPNPAPSHYRIQEGYLLVHTRGKDLLCVPSDPHDFLASSTMLPPPDTSESIPRLADFASDFGGPAFSAMSHAIARHARFVDAGNPATIVSTASYDHYRSR</sequence>
<evidence type="ECO:0000259" key="7">
    <source>
        <dbReference type="Pfam" id="PF17917"/>
    </source>
</evidence>
<evidence type="ECO:0000256" key="6">
    <source>
        <dbReference type="ARBA" id="ARBA00022918"/>
    </source>
</evidence>
<dbReference type="InterPro" id="IPR043502">
    <property type="entry name" value="DNA/RNA_pol_sf"/>
</dbReference>
<dbReference type="OrthoDB" id="6511603at2759"/>
<evidence type="ECO:0000313" key="8">
    <source>
        <dbReference type="EMBL" id="GBG73212.1"/>
    </source>
</evidence>
<dbReference type="CDD" id="cd09274">
    <property type="entry name" value="RNase_HI_RT_Ty3"/>
    <property type="match status" value="1"/>
</dbReference>
<evidence type="ECO:0000256" key="4">
    <source>
        <dbReference type="ARBA" id="ARBA00022759"/>
    </source>
</evidence>
<gene>
    <name evidence="8" type="ORF">CBR_g12929</name>
</gene>
<comment type="caution">
    <text evidence="8">The sequence shown here is derived from an EMBL/GenBank/DDBJ whole genome shotgun (WGS) entry which is preliminary data.</text>
</comment>
<name>A0A388KT81_CHABU</name>
<dbReference type="GO" id="GO:0016787">
    <property type="term" value="F:hydrolase activity"/>
    <property type="evidence" value="ECO:0007669"/>
    <property type="project" value="UniProtKB-KW"/>
</dbReference>
<evidence type="ECO:0000256" key="2">
    <source>
        <dbReference type="ARBA" id="ARBA00022695"/>
    </source>
</evidence>
<reference evidence="8 9" key="1">
    <citation type="journal article" date="2018" name="Cell">
        <title>The Chara Genome: Secondary Complexity and Implications for Plant Terrestrialization.</title>
        <authorList>
            <person name="Nishiyama T."/>
            <person name="Sakayama H."/>
            <person name="Vries J.D."/>
            <person name="Buschmann H."/>
            <person name="Saint-Marcoux D."/>
            <person name="Ullrich K.K."/>
            <person name="Haas F.B."/>
            <person name="Vanderstraeten L."/>
            <person name="Becker D."/>
            <person name="Lang D."/>
            <person name="Vosolsobe S."/>
            <person name="Rombauts S."/>
            <person name="Wilhelmsson P.K.I."/>
            <person name="Janitza P."/>
            <person name="Kern R."/>
            <person name="Heyl A."/>
            <person name="Rumpler F."/>
            <person name="Villalobos L.I.A.C."/>
            <person name="Clay J.M."/>
            <person name="Skokan R."/>
            <person name="Toyoda A."/>
            <person name="Suzuki Y."/>
            <person name="Kagoshima H."/>
            <person name="Schijlen E."/>
            <person name="Tajeshwar N."/>
            <person name="Catarino B."/>
            <person name="Hetherington A.J."/>
            <person name="Saltykova A."/>
            <person name="Bonnot C."/>
            <person name="Breuninger H."/>
            <person name="Symeonidi A."/>
            <person name="Radhakrishnan G.V."/>
            <person name="Van Nieuwerburgh F."/>
            <person name="Deforce D."/>
            <person name="Chang C."/>
            <person name="Karol K.G."/>
            <person name="Hedrich R."/>
            <person name="Ulvskov P."/>
            <person name="Glockner G."/>
            <person name="Delwiche C.F."/>
            <person name="Petrasek J."/>
            <person name="Van de Peer Y."/>
            <person name="Friml J."/>
            <person name="Beilby M."/>
            <person name="Dolan L."/>
            <person name="Kohara Y."/>
            <person name="Sugano S."/>
            <person name="Fujiyama A."/>
            <person name="Delaux P.-M."/>
            <person name="Quint M."/>
            <person name="TheiBen G."/>
            <person name="Hagemann M."/>
            <person name="Harholt J."/>
            <person name="Dunand C."/>
            <person name="Zachgo S."/>
            <person name="Langdale J."/>
            <person name="Maumus F."/>
            <person name="Straeten D.V.D."/>
            <person name="Gould S.B."/>
            <person name="Rensing S.A."/>
        </authorList>
    </citation>
    <scope>NUCLEOTIDE SEQUENCE [LARGE SCALE GENOMIC DNA]</scope>
    <source>
        <strain evidence="8 9">S276</strain>
    </source>
</reference>
<dbReference type="InterPro" id="IPR043128">
    <property type="entry name" value="Rev_trsase/Diguanyl_cyclase"/>
</dbReference>
<keyword evidence="2" id="KW-0548">Nucleotidyltransferase</keyword>
<dbReference type="SUPFAM" id="SSF56672">
    <property type="entry name" value="DNA/RNA polymerases"/>
    <property type="match status" value="1"/>
</dbReference>
<keyword evidence="6" id="KW-0695">RNA-directed DNA polymerase</keyword>
<dbReference type="FunFam" id="3.30.70.270:FF:000020">
    <property type="entry name" value="Transposon Tf2-6 polyprotein-like Protein"/>
    <property type="match status" value="1"/>
</dbReference>
<keyword evidence="3" id="KW-0540">Nuclease</keyword>
<evidence type="ECO:0000256" key="3">
    <source>
        <dbReference type="ARBA" id="ARBA00022722"/>
    </source>
</evidence>
<dbReference type="AlphaFoldDB" id="A0A388KT81"/>
<protein>
    <recommendedName>
        <fullName evidence="7">Reverse transcriptase RNase H-like domain-containing protein</fullName>
    </recommendedName>
</protein>
<evidence type="ECO:0000256" key="5">
    <source>
        <dbReference type="ARBA" id="ARBA00022801"/>
    </source>
</evidence>
<keyword evidence="5" id="KW-0378">Hydrolase</keyword>
<keyword evidence="1" id="KW-0808">Transferase</keyword>
<keyword evidence="4" id="KW-0255">Endonuclease</keyword>
<feature type="domain" description="Reverse transcriptase RNase H-like" evidence="7">
    <location>
        <begin position="224"/>
        <end position="326"/>
    </location>
</feature>
<dbReference type="Gene3D" id="3.30.70.270">
    <property type="match status" value="2"/>
</dbReference>
<proteinExistence type="predicted"/>
<dbReference type="Proteomes" id="UP000265515">
    <property type="component" value="Unassembled WGS sequence"/>
</dbReference>
<evidence type="ECO:0000313" key="9">
    <source>
        <dbReference type="Proteomes" id="UP000265515"/>
    </source>
</evidence>
<dbReference type="GO" id="GO:0003964">
    <property type="term" value="F:RNA-directed DNA polymerase activity"/>
    <property type="evidence" value="ECO:0007669"/>
    <property type="project" value="UniProtKB-KW"/>
</dbReference>
<accession>A0A388KT81</accession>
<dbReference type="InterPro" id="IPR041373">
    <property type="entry name" value="RT_RNaseH"/>
</dbReference>
<dbReference type="EMBL" id="BFEA01000179">
    <property type="protein sequence ID" value="GBG73212.1"/>
    <property type="molecule type" value="Genomic_DNA"/>
</dbReference>
<evidence type="ECO:0000256" key="1">
    <source>
        <dbReference type="ARBA" id="ARBA00022679"/>
    </source>
</evidence>
<dbReference type="GO" id="GO:0004519">
    <property type="term" value="F:endonuclease activity"/>
    <property type="evidence" value="ECO:0007669"/>
    <property type="project" value="UniProtKB-KW"/>
</dbReference>
<dbReference type="PANTHER" id="PTHR34072">
    <property type="entry name" value="ENZYMATIC POLYPROTEIN-RELATED"/>
    <property type="match status" value="1"/>
</dbReference>